<evidence type="ECO:0000313" key="9">
    <source>
        <dbReference type="Proteomes" id="UP001174909"/>
    </source>
</evidence>
<comment type="caution">
    <text evidence="8">The sequence shown here is derived from an EMBL/GenBank/DDBJ whole genome shotgun (WGS) entry which is preliminary data.</text>
</comment>
<feature type="transmembrane region" description="Helical" evidence="6">
    <location>
        <begin position="156"/>
        <end position="177"/>
    </location>
</feature>
<dbReference type="GO" id="GO:0015179">
    <property type="term" value="F:L-amino acid transmembrane transporter activity"/>
    <property type="evidence" value="ECO:0007669"/>
    <property type="project" value="TreeGrafter"/>
</dbReference>
<feature type="transmembrane region" description="Helical" evidence="6">
    <location>
        <begin position="362"/>
        <end position="385"/>
    </location>
</feature>
<dbReference type="EMBL" id="CASHTH010004480">
    <property type="protein sequence ID" value="CAI8057908.1"/>
    <property type="molecule type" value="Genomic_DNA"/>
</dbReference>
<accession>A0AA35XGG4</accession>
<dbReference type="InterPro" id="IPR013057">
    <property type="entry name" value="AA_transpt_TM"/>
</dbReference>
<dbReference type="GO" id="GO:0005774">
    <property type="term" value="C:vacuolar membrane"/>
    <property type="evidence" value="ECO:0007669"/>
    <property type="project" value="TreeGrafter"/>
</dbReference>
<feature type="transmembrane region" description="Helical" evidence="6">
    <location>
        <begin position="405"/>
        <end position="426"/>
    </location>
</feature>
<organism evidence="8 9">
    <name type="scientific">Geodia barretti</name>
    <name type="common">Barrett's horny sponge</name>
    <dbReference type="NCBI Taxonomy" id="519541"/>
    <lineage>
        <taxon>Eukaryota</taxon>
        <taxon>Metazoa</taxon>
        <taxon>Porifera</taxon>
        <taxon>Demospongiae</taxon>
        <taxon>Heteroscleromorpha</taxon>
        <taxon>Tetractinellida</taxon>
        <taxon>Astrophorina</taxon>
        <taxon>Geodiidae</taxon>
        <taxon>Geodia</taxon>
    </lineage>
</organism>
<evidence type="ECO:0000256" key="6">
    <source>
        <dbReference type="SAM" id="Phobius"/>
    </source>
</evidence>
<feature type="transmembrane region" description="Helical" evidence="6">
    <location>
        <begin position="214"/>
        <end position="238"/>
    </location>
</feature>
<evidence type="ECO:0000256" key="3">
    <source>
        <dbReference type="ARBA" id="ARBA00022989"/>
    </source>
</evidence>
<feature type="domain" description="Amino acid transporter transmembrane" evidence="7">
    <location>
        <begin position="126"/>
        <end position="531"/>
    </location>
</feature>
<reference evidence="8" key="1">
    <citation type="submission" date="2023-03" db="EMBL/GenBank/DDBJ databases">
        <authorList>
            <person name="Steffen K."/>
            <person name="Cardenas P."/>
        </authorList>
    </citation>
    <scope>NUCLEOTIDE SEQUENCE</scope>
</reference>
<proteinExistence type="predicted"/>
<feature type="transmembrane region" description="Helical" evidence="6">
    <location>
        <begin position="492"/>
        <end position="515"/>
    </location>
</feature>
<gene>
    <name evidence="8" type="ORF">GBAR_LOCUS31515</name>
</gene>
<sequence length="577" mass="63377">MTSLPHSSSSQRSIPLNSGRGESSSGSGLLGRSFHSRDYMSTSPAAGEDEREGSGSQLVTPVIDDSEVEGEGGRYLSHTSLESFGKRRARSAASVLQGKDGELEEADDEDWFDLPNPNRRKEHLTSDLQTFIHLLKGNVGTGLLAMPLAVKNAGYILGPIGLLVLGIIATHCMLLLVKCSQRLSRRHNVDSLNYAEVMKFAILERTSHPILGTIGLYGVNIFLTLTQFGFCAIYFVFIGDSLSRVAQGAFDFELSTKAGIAIILPLVIVCCWIRELEGLTMFSLVANICILFSLVVILYEMVYQLSVGEGDEEAAIRRKSLTAFNLKSLPLYFGSAVYAFEGIGMVLPLENKMEKPHHFKKIVVLGMVVIVATYIVFGLLGYLVYGDGICPSITLNLQSPARVAANTIFTIVVLYYAYAIFASYMLQFYVPMDFLEIPFFRLIRAESYIDRLFYSHPRLHTPVKWILRTVFRTVIVSITAGLAVVIPDLDGLITLIGAVASAALAFIFPPLLQLLTFWEAKPPLLHLPHIGISLPWAFTVAKCIAIFTLGVLGSVTGTVFSIISIVQFFEEKPHCPA</sequence>
<evidence type="ECO:0000256" key="5">
    <source>
        <dbReference type="SAM" id="MobiDB-lite"/>
    </source>
</evidence>
<feature type="transmembrane region" description="Helical" evidence="6">
    <location>
        <begin position="536"/>
        <end position="569"/>
    </location>
</feature>
<dbReference type="PANTHER" id="PTHR22950:SF349">
    <property type="entry name" value="AMINO ACID TRANSPORTER TRANSMEMBRANE DOMAIN-CONTAINING PROTEIN"/>
    <property type="match status" value="1"/>
</dbReference>
<evidence type="ECO:0000259" key="7">
    <source>
        <dbReference type="Pfam" id="PF01490"/>
    </source>
</evidence>
<evidence type="ECO:0000256" key="1">
    <source>
        <dbReference type="ARBA" id="ARBA00004141"/>
    </source>
</evidence>
<evidence type="ECO:0000313" key="8">
    <source>
        <dbReference type="EMBL" id="CAI8057908.1"/>
    </source>
</evidence>
<feature type="region of interest" description="Disordered" evidence="5">
    <location>
        <begin position="1"/>
        <end position="76"/>
    </location>
</feature>
<protein>
    <submittedName>
        <fullName evidence="8">Proton-coupled amino acid transporter 1</fullName>
    </submittedName>
</protein>
<name>A0AA35XGG4_GEOBA</name>
<keyword evidence="9" id="KW-1185">Reference proteome</keyword>
<dbReference type="PANTHER" id="PTHR22950">
    <property type="entry name" value="AMINO ACID TRANSPORTER"/>
    <property type="match status" value="1"/>
</dbReference>
<feature type="transmembrane region" description="Helical" evidence="6">
    <location>
        <begin position="258"/>
        <end position="274"/>
    </location>
</feature>
<keyword evidence="3 6" id="KW-1133">Transmembrane helix</keyword>
<keyword evidence="4 6" id="KW-0472">Membrane</keyword>
<dbReference type="Proteomes" id="UP001174909">
    <property type="component" value="Unassembled WGS sequence"/>
</dbReference>
<keyword evidence="2 6" id="KW-0812">Transmembrane</keyword>
<feature type="compositionally biased region" description="Polar residues" evidence="5">
    <location>
        <begin position="1"/>
        <end position="16"/>
    </location>
</feature>
<feature type="compositionally biased region" description="Low complexity" evidence="5">
    <location>
        <begin position="18"/>
        <end position="33"/>
    </location>
</feature>
<feature type="transmembrane region" description="Helical" evidence="6">
    <location>
        <begin position="465"/>
        <end position="486"/>
    </location>
</feature>
<feature type="transmembrane region" description="Helical" evidence="6">
    <location>
        <begin position="281"/>
        <end position="299"/>
    </location>
</feature>
<comment type="subcellular location">
    <subcellularLocation>
        <location evidence="1">Membrane</location>
        <topology evidence="1">Multi-pass membrane protein</topology>
    </subcellularLocation>
</comment>
<evidence type="ECO:0000256" key="2">
    <source>
        <dbReference type="ARBA" id="ARBA00022692"/>
    </source>
</evidence>
<dbReference type="Pfam" id="PF01490">
    <property type="entry name" value="Aa_trans"/>
    <property type="match status" value="1"/>
</dbReference>
<dbReference type="AlphaFoldDB" id="A0AA35XGG4"/>
<evidence type="ECO:0000256" key="4">
    <source>
        <dbReference type="ARBA" id="ARBA00023136"/>
    </source>
</evidence>